<dbReference type="EMBL" id="WNKX01000003">
    <property type="protein sequence ID" value="MTW10063.1"/>
    <property type="molecule type" value="Genomic_DNA"/>
</dbReference>
<accession>A0A6L6QEF3</accession>
<organism evidence="1 2">
    <name type="scientific">Massilia eburnea</name>
    <dbReference type="NCBI Taxonomy" id="1776165"/>
    <lineage>
        <taxon>Bacteria</taxon>
        <taxon>Pseudomonadati</taxon>
        <taxon>Pseudomonadota</taxon>
        <taxon>Betaproteobacteria</taxon>
        <taxon>Burkholderiales</taxon>
        <taxon>Oxalobacteraceae</taxon>
        <taxon>Telluria group</taxon>
        <taxon>Massilia</taxon>
    </lineage>
</organism>
<name>A0A6L6QEF3_9BURK</name>
<proteinExistence type="predicted"/>
<comment type="caution">
    <text evidence="1">The sequence shown here is derived from an EMBL/GenBank/DDBJ whole genome shotgun (WGS) entry which is preliminary data.</text>
</comment>
<dbReference type="Proteomes" id="UP000472320">
    <property type="component" value="Unassembled WGS sequence"/>
</dbReference>
<dbReference type="AlphaFoldDB" id="A0A6L6QEF3"/>
<evidence type="ECO:0000313" key="2">
    <source>
        <dbReference type="Proteomes" id="UP000472320"/>
    </source>
</evidence>
<reference evidence="1 2" key="1">
    <citation type="submission" date="2019-11" db="EMBL/GenBank/DDBJ databases">
        <title>Type strains purchased from KCTC, JCM and DSMZ.</title>
        <authorList>
            <person name="Lu H."/>
        </authorList>
    </citation>
    <scope>NUCLEOTIDE SEQUENCE [LARGE SCALE GENOMIC DNA]</scope>
    <source>
        <strain evidence="1 2">JCM 31587</strain>
    </source>
</reference>
<gene>
    <name evidence="1" type="ORF">GM658_05565</name>
</gene>
<dbReference type="RefSeq" id="WP_155453006.1">
    <property type="nucleotide sequence ID" value="NZ_WNKX01000003.1"/>
</dbReference>
<dbReference type="OrthoDB" id="8778100at2"/>
<evidence type="ECO:0000313" key="1">
    <source>
        <dbReference type="EMBL" id="MTW10063.1"/>
    </source>
</evidence>
<keyword evidence="2" id="KW-1185">Reference proteome</keyword>
<protein>
    <submittedName>
        <fullName evidence="1">Uncharacterized protein</fullName>
    </submittedName>
</protein>
<sequence length="76" mass="9354">MRTIYSDRRYDVQQFRDLDHAIDLVRTHGWRYAVEYLRNQRIDESTLQRVLFGEWRSRRGSANHLIVVQQLRARQH</sequence>